<dbReference type="PANTHER" id="PTHR47691:SF3">
    <property type="entry name" value="HTH-TYPE TRANSCRIPTIONAL REGULATOR RV0890C-RELATED"/>
    <property type="match status" value="1"/>
</dbReference>
<name>A0A1H0B2L9_9ACTN</name>
<evidence type="ECO:0000313" key="2">
    <source>
        <dbReference type="EMBL" id="SDN39884.1"/>
    </source>
</evidence>
<dbReference type="Pfam" id="PF13191">
    <property type="entry name" value="AAA_16"/>
    <property type="match status" value="1"/>
</dbReference>
<dbReference type="PRINTS" id="PR00364">
    <property type="entry name" value="DISEASERSIST"/>
</dbReference>
<dbReference type="SMART" id="SM00382">
    <property type="entry name" value="AAA"/>
    <property type="match status" value="1"/>
</dbReference>
<dbReference type="STRING" id="310781.SAMN05216259_10424"/>
<dbReference type="SUPFAM" id="SSF52540">
    <property type="entry name" value="P-loop containing nucleoside triphosphate hydrolases"/>
    <property type="match status" value="1"/>
</dbReference>
<feature type="domain" description="AAA+ ATPase" evidence="1">
    <location>
        <begin position="67"/>
        <end position="215"/>
    </location>
</feature>
<dbReference type="RefSeq" id="WP_143031661.1">
    <property type="nucleotide sequence ID" value="NZ_FNIE01000004.1"/>
</dbReference>
<dbReference type="AlphaFoldDB" id="A0A1H0B2L9"/>
<accession>A0A1H0B2L9</accession>
<organism evidence="2 3">
    <name type="scientific">Actinacidiphila guanduensis</name>
    <dbReference type="NCBI Taxonomy" id="310781"/>
    <lineage>
        <taxon>Bacteria</taxon>
        <taxon>Bacillati</taxon>
        <taxon>Actinomycetota</taxon>
        <taxon>Actinomycetes</taxon>
        <taxon>Kitasatosporales</taxon>
        <taxon>Streptomycetaceae</taxon>
        <taxon>Actinacidiphila</taxon>
    </lineage>
</organism>
<dbReference type="InterPro" id="IPR041664">
    <property type="entry name" value="AAA_16"/>
</dbReference>
<proteinExistence type="predicted"/>
<dbReference type="OrthoDB" id="3349744at2"/>
<dbReference type="InterPro" id="IPR003593">
    <property type="entry name" value="AAA+_ATPase"/>
</dbReference>
<evidence type="ECO:0000313" key="3">
    <source>
        <dbReference type="Proteomes" id="UP000199341"/>
    </source>
</evidence>
<keyword evidence="3" id="KW-1185">Reference proteome</keyword>
<dbReference type="PANTHER" id="PTHR47691">
    <property type="entry name" value="REGULATOR-RELATED"/>
    <property type="match status" value="1"/>
</dbReference>
<evidence type="ECO:0000259" key="1">
    <source>
        <dbReference type="SMART" id="SM00382"/>
    </source>
</evidence>
<dbReference type="InterPro" id="IPR027417">
    <property type="entry name" value="P-loop_NTPase"/>
</dbReference>
<dbReference type="EMBL" id="FNIE01000004">
    <property type="protein sequence ID" value="SDN39884.1"/>
    <property type="molecule type" value="Genomic_DNA"/>
</dbReference>
<sequence length="368" mass="38704">MTDPNSVENGISGGLFLSGVVQGRDLSVRLPYEPPPALAALPAPTPAFTGRGDELCRLMDLFASQAPGAPTVVVGGLPGSGKTECVLEAAHQAIARGWFAGGALFADVSRLHGSALLGGFLRAVGVPAYRLPPSGAERSALYARILTELARNGSPLLIVLDNVTNPEQLAGLVPETSPATTVVTTPVHLGDQGTHRMVLRPLAAADATLLLHRALTMADPADTRVLDHPEDAARVAELCDGLPLALRTAAALLAESPRRPLASLAADLADPRTRLDELAHPDHDVRSRLAASHTRLDPAQAELLRLIALSDEPETLTSTLAALTAEPLEIVQERLTALLHLVEPGTAPDSWHVPGFVRLYVRGLPQPE</sequence>
<gene>
    <name evidence="2" type="ORF">SAMN05216259_10424</name>
</gene>
<reference evidence="2 3" key="1">
    <citation type="submission" date="2016-10" db="EMBL/GenBank/DDBJ databases">
        <authorList>
            <person name="de Groot N.N."/>
        </authorList>
    </citation>
    <scope>NUCLEOTIDE SEQUENCE [LARGE SCALE GENOMIC DNA]</scope>
    <source>
        <strain evidence="2 3">CGMCC 4.2022</strain>
    </source>
</reference>
<dbReference type="Proteomes" id="UP000199341">
    <property type="component" value="Unassembled WGS sequence"/>
</dbReference>
<protein>
    <recommendedName>
        <fullName evidence="1">AAA+ ATPase domain-containing protein</fullName>
    </recommendedName>
</protein>
<dbReference type="Gene3D" id="3.40.50.300">
    <property type="entry name" value="P-loop containing nucleotide triphosphate hydrolases"/>
    <property type="match status" value="1"/>
</dbReference>